<sequence>MRGWVLPMWRRSKGHAEPCGSVRCQDAPCKAAYARTVTALDVETLGEQEKAYVDVRIFMGGAYTDASLTRSDVDCLMDHKWRAKCKTFRIPKGDGTWVVIVPSAIVMIEELSEDH</sequence>
<proteinExistence type="predicted"/>
<organism evidence="1 2">
    <name type="scientific">Streptomyces phage BRock</name>
    <dbReference type="NCBI Taxonomy" id="1913591"/>
    <lineage>
        <taxon>Viruses</taxon>
        <taxon>Duplodnaviria</taxon>
        <taxon>Heunggongvirae</taxon>
        <taxon>Uroviricota</taxon>
        <taxon>Caudoviricetes</taxon>
        <taxon>Borockvirus</taxon>
        <taxon>Borockvirus brock</taxon>
    </lineage>
</organism>
<dbReference type="KEGG" id="vg:55601421"/>
<dbReference type="RefSeq" id="YP_009831732.1">
    <property type="nucleotide sequence ID" value="NC_048650.1"/>
</dbReference>
<accession>A0A1J0GVS1</accession>
<dbReference type="Proteomes" id="UP000224898">
    <property type="component" value="Segment"/>
</dbReference>
<protein>
    <submittedName>
        <fullName evidence="1">Uncharacterized protein</fullName>
    </submittedName>
</protein>
<evidence type="ECO:0000313" key="2">
    <source>
        <dbReference type="Proteomes" id="UP000224898"/>
    </source>
</evidence>
<name>A0A1J0GVS1_9CAUD</name>
<reference evidence="1 2" key="1">
    <citation type="submission" date="2016-09" db="EMBL/GenBank/DDBJ databases">
        <title>Complete Genome Sequence of Streptomyces 5a phage BRock.</title>
        <authorList>
            <person name="Crossman A."/>
            <person name="Baron S."/>
            <person name="Jamdagni P."/>
            <person name="Khatri P."/>
            <person name="Sharma D."/>
            <person name="Pandey M."/>
            <person name="Goyal S."/>
            <person name="Kumar S."/>
            <person name="Phogat A."/>
            <person name="Chawla G."/>
            <person name="Pasricha M."/>
            <person name="Gupta K."/>
            <person name="Bazzad D."/>
            <person name="Aggarwal V."/>
            <person name="Poughat A."/>
            <person name="Singh K."/>
            <person name="Rana P."/>
            <person name="Gautam R."/>
            <person name="Sharma V."/>
            <person name="Tyagi D."/>
            <person name="Shahi A."/>
            <person name="Jangra N."/>
            <person name="Malik M."/>
            <person name="Sidhu P.K."/>
            <person name="Malik S."/>
            <person name="Ghalyan Y."/>
            <person name="Sharma S.S."/>
            <person name="Malik A."/>
            <person name="Chuttani R."/>
            <person name="Bamal N."/>
            <person name="Bhadula D."/>
            <person name="Batra A."/>
            <person name="Temple L."/>
            <person name="Nehra K."/>
        </authorList>
    </citation>
    <scope>NUCLEOTIDE SEQUENCE [LARGE SCALE GENOMIC DNA]</scope>
</reference>
<dbReference type="EMBL" id="KX925554">
    <property type="protein sequence ID" value="APC46269.1"/>
    <property type="molecule type" value="Genomic_DNA"/>
</dbReference>
<keyword evidence="2" id="KW-1185">Reference proteome</keyword>
<dbReference type="GeneID" id="55601421"/>
<evidence type="ECO:0000313" key="1">
    <source>
        <dbReference type="EMBL" id="APC46269.1"/>
    </source>
</evidence>